<dbReference type="InterPro" id="IPR020845">
    <property type="entry name" value="AMP-binding_CS"/>
</dbReference>
<sequence>MYQDLLPKNVNSLADYIEHVFAQYTDAPAYTALGQTMSYSDIEQRSAQLARYLQHEAKLAPGDRIAIQLPNLLQNPIAVYAALRAGLVVVNTNPLYTPREMQHQFSDSGAKAIIILADLLPNLEKIKADTQIETVIVTSATELLNPATAPESGDYIAFTDALNSGANLPDFSRPAVTMDTLCMLQYTGGTTGLSKGAALSHGNVLSNSVQTLDRLGDRFRELKEIVVCPLPLYHIYAFTVCMMTFFAKGCLTILIPNPRDPDAFIGAIKPYKFTTFCGINTLFVGLGQHPDFKALDFSELKLTLSGGTALTSAAVDIWKATTGCSITEGYGLSETAPVLTFNQPGEEQIGTIGKPLVGTDIQILDSNDQPVPDGQEGQIAAKGPQVMLGYWQREDATAEVMTDNGYFKTGDIGVRMPDGAIKIVDRLKDMIIVSGFNVYPNEVENVLTAHPDIVEAAVVGANDDKTGERVCAYVTVAKPVEIDAIIAHCREQLTAYKVPKEVHIIDELPKSTVGKILRRELRK</sequence>
<evidence type="ECO:0000256" key="2">
    <source>
        <dbReference type="ARBA" id="ARBA00005005"/>
    </source>
</evidence>
<dbReference type="Proteomes" id="UP001234343">
    <property type="component" value="Unassembled WGS sequence"/>
</dbReference>
<dbReference type="Gene3D" id="3.40.50.12780">
    <property type="entry name" value="N-terminal domain of ligase-like"/>
    <property type="match status" value="1"/>
</dbReference>
<evidence type="ECO:0000256" key="3">
    <source>
        <dbReference type="ARBA" id="ARBA00022598"/>
    </source>
</evidence>
<dbReference type="InterPro" id="IPR045851">
    <property type="entry name" value="AMP-bd_C_sf"/>
</dbReference>
<proteinExistence type="predicted"/>
<accession>A0ABT7T1T2</accession>
<keyword evidence="3" id="KW-0436">Ligase</keyword>
<dbReference type="InterPro" id="IPR050237">
    <property type="entry name" value="ATP-dep_AMP-bd_enzyme"/>
</dbReference>
<comment type="caution">
    <text evidence="10">The sequence shown here is derived from an EMBL/GenBank/DDBJ whole genome shotgun (WGS) entry which is preliminary data.</text>
</comment>
<evidence type="ECO:0000259" key="9">
    <source>
        <dbReference type="Pfam" id="PF13193"/>
    </source>
</evidence>
<comment type="pathway">
    <text evidence="2">Lipid metabolism; fatty acid beta-oxidation.</text>
</comment>
<name>A0ABT7T1T2_9ALTE</name>
<dbReference type="PANTHER" id="PTHR43767">
    <property type="entry name" value="LONG-CHAIN-FATTY-ACID--COA LIGASE"/>
    <property type="match status" value="1"/>
</dbReference>
<dbReference type="SUPFAM" id="SSF56801">
    <property type="entry name" value="Acetyl-CoA synthetase-like"/>
    <property type="match status" value="1"/>
</dbReference>
<dbReference type="PROSITE" id="PS00455">
    <property type="entry name" value="AMP_BINDING"/>
    <property type="match status" value="1"/>
</dbReference>
<organism evidence="10 11">
    <name type="scientific">Alteromonas arenosi</name>
    <dbReference type="NCBI Taxonomy" id="3055817"/>
    <lineage>
        <taxon>Bacteria</taxon>
        <taxon>Pseudomonadati</taxon>
        <taxon>Pseudomonadota</taxon>
        <taxon>Gammaproteobacteria</taxon>
        <taxon>Alteromonadales</taxon>
        <taxon>Alteromonadaceae</taxon>
        <taxon>Alteromonas/Salinimonas group</taxon>
        <taxon>Alteromonas</taxon>
    </lineage>
</organism>
<dbReference type="InterPro" id="IPR025110">
    <property type="entry name" value="AMP-bd_C"/>
</dbReference>
<dbReference type="InterPro" id="IPR000873">
    <property type="entry name" value="AMP-dep_synth/lig_dom"/>
</dbReference>
<dbReference type="InterPro" id="IPR042099">
    <property type="entry name" value="ANL_N_sf"/>
</dbReference>
<evidence type="ECO:0000256" key="5">
    <source>
        <dbReference type="ARBA" id="ARBA00026121"/>
    </source>
</evidence>
<dbReference type="EC" id="6.2.1.3" evidence="5"/>
<gene>
    <name evidence="10" type="ORF">QTP81_14285</name>
</gene>
<comment type="subcellular location">
    <subcellularLocation>
        <location evidence="1">Membrane</location>
        <topology evidence="1">Peripheral membrane protein</topology>
    </subcellularLocation>
</comment>
<feature type="domain" description="AMP-binding enzyme C-terminal" evidence="9">
    <location>
        <begin position="442"/>
        <end position="515"/>
    </location>
</feature>
<evidence type="ECO:0000256" key="6">
    <source>
        <dbReference type="ARBA" id="ARBA00039545"/>
    </source>
</evidence>
<dbReference type="EMBL" id="JAUCBP010000012">
    <property type="protein sequence ID" value="MDM7861767.1"/>
    <property type="molecule type" value="Genomic_DNA"/>
</dbReference>
<reference evidence="10 11" key="1">
    <citation type="submission" date="2023-06" db="EMBL/GenBank/DDBJ databases">
        <title>Alteromonas sp. ASW11-36 isolated from intertidal sand.</title>
        <authorList>
            <person name="Li Y."/>
        </authorList>
    </citation>
    <scope>NUCLEOTIDE SEQUENCE [LARGE SCALE GENOMIC DNA]</scope>
    <source>
        <strain evidence="10 11">ASW11-36</strain>
    </source>
</reference>
<feature type="domain" description="AMP-dependent synthetase/ligase" evidence="8">
    <location>
        <begin position="18"/>
        <end position="391"/>
    </location>
</feature>
<evidence type="ECO:0000256" key="4">
    <source>
        <dbReference type="ARBA" id="ARBA00023136"/>
    </source>
</evidence>
<evidence type="ECO:0000256" key="7">
    <source>
        <dbReference type="ARBA" id="ARBA00042773"/>
    </source>
</evidence>
<dbReference type="Gene3D" id="3.30.300.30">
    <property type="match status" value="1"/>
</dbReference>
<keyword evidence="4" id="KW-0472">Membrane</keyword>
<dbReference type="PANTHER" id="PTHR43767:SF8">
    <property type="entry name" value="LONG-CHAIN-FATTY-ACID--COA LIGASE"/>
    <property type="match status" value="1"/>
</dbReference>
<evidence type="ECO:0000313" key="11">
    <source>
        <dbReference type="Proteomes" id="UP001234343"/>
    </source>
</evidence>
<keyword evidence="11" id="KW-1185">Reference proteome</keyword>
<protein>
    <recommendedName>
        <fullName evidence="6">Long-chain-fatty-acid--CoA ligase</fullName>
        <ecNumber evidence="5">6.2.1.3</ecNumber>
    </recommendedName>
    <alternativeName>
        <fullName evidence="7">Long-chain acyl-CoA synthetase</fullName>
    </alternativeName>
</protein>
<evidence type="ECO:0000313" key="10">
    <source>
        <dbReference type="EMBL" id="MDM7861767.1"/>
    </source>
</evidence>
<evidence type="ECO:0000256" key="1">
    <source>
        <dbReference type="ARBA" id="ARBA00004170"/>
    </source>
</evidence>
<evidence type="ECO:0000259" key="8">
    <source>
        <dbReference type="Pfam" id="PF00501"/>
    </source>
</evidence>
<dbReference type="RefSeq" id="WP_289366424.1">
    <property type="nucleotide sequence ID" value="NZ_JAUCBP010000012.1"/>
</dbReference>
<dbReference type="Pfam" id="PF00501">
    <property type="entry name" value="AMP-binding"/>
    <property type="match status" value="1"/>
</dbReference>
<dbReference type="CDD" id="cd05936">
    <property type="entry name" value="FC-FACS_FadD_like"/>
    <property type="match status" value="1"/>
</dbReference>
<dbReference type="Pfam" id="PF13193">
    <property type="entry name" value="AMP-binding_C"/>
    <property type="match status" value="1"/>
</dbReference>